<feature type="region of interest" description="Disordered" evidence="1">
    <location>
        <begin position="1"/>
        <end position="20"/>
    </location>
</feature>
<accession>A0A8J3L5U0</accession>
<comment type="caution">
    <text evidence="2">The sequence shown here is derived from an EMBL/GenBank/DDBJ whole genome shotgun (WGS) entry which is preliminary data.</text>
</comment>
<name>A0A8J3L5U0_9ACTN</name>
<evidence type="ECO:0000313" key="3">
    <source>
        <dbReference type="Proteomes" id="UP000660339"/>
    </source>
</evidence>
<evidence type="ECO:0000256" key="1">
    <source>
        <dbReference type="SAM" id="MobiDB-lite"/>
    </source>
</evidence>
<sequence length="166" mass="17195">MRVLPVPHNGGMSTGSDASGAQDGGCLLCRVADADAFFQRRRVWEDGHWRLSVVLRGAVAGFAHLEPHRHIPYITDLAGPEAVTLGPVLARATAALRAATGADKVYVSVFGDRVPHLHFNLAPFHPGGPLVGGAGQVRADAGSAELVAHEAAASAVRRALARGGTA</sequence>
<dbReference type="Gene3D" id="3.30.428.10">
    <property type="entry name" value="HIT-like"/>
    <property type="match status" value="1"/>
</dbReference>
<proteinExistence type="predicted"/>
<evidence type="ECO:0008006" key="4">
    <source>
        <dbReference type="Google" id="ProtNLM"/>
    </source>
</evidence>
<keyword evidence="3" id="KW-1185">Reference proteome</keyword>
<dbReference type="Proteomes" id="UP000660339">
    <property type="component" value="Unassembled WGS sequence"/>
</dbReference>
<protein>
    <recommendedName>
        <fullName evidence="4">HIT domain-containing protein</fullName>
    </recommendedName>
</protein>
<dbReference type="SUPFAM" id="SSF54197">
    <property type="entry name" value="HIT-like"/>
    <property type="match status" value="1"/>
</dbReference>
<dbReference type="AlphaFoldDB" id="A0A8J3L5U0"/>
<gene>
    <name evidence="2" type="ORF">Cme02nite_09840</name>
</gene>
<dbReference type="InterPro" id="IPR036265">
    <property type="entry name" value="HIT-like_sf"/>
</dbReference>
<organism evidence="2 3">
    <name type="scientific">Catellatospora methionotrophica</name>
    <dbReference type="NCBI Taxonomy" id="121620"/>
    <lineage>
        <taxon>Bacteria</taxon>
        <taxon>Bacillati</taxon>
        <taxon>Actinomycetota</taxon>
        <taxon>Actinomycetes</taxon>
        <taxon>Micromonosporales</taxon>
        <taxon>Micromonosporaceae</taxon>
        <taxon>Catellatospora</taxon>
    </lineage>
</organism>
<reference evidence="2" key="1">
    <citation type="submission" date="2021-01" db="EMBL/GenBank/DDBJ databases">
        <title>Whole genome shotgun sequence of Catellatospora methionotrophica NBRC 14553.</title>
        <authorList>
            <person name="Komaki H."/>
            <person name="Tamura T."/>
        </authorList>
    </citation>
    <scope>NUCLEOTIDE SEQUENCE</scope>
    <source>
        <strain evidence="2">NBRC 14553</strain>
    </source>
</reference>
<dbReference type="EMBL" id="BONJ01000002">
    <property type="protein sequence ID" value="GIG12652.1"/>
    <property type="molecule type" value="Genomic_DNA"/>
</dbReference>
<evidence type="ECO:0000313" key="2">
    <source>
        <dbReference type="EMBL" id="GIG12652.1"/>
    </source>
</evidence>